<feature type="compositionally biased region" description="Polar residues" evidence="1">
    <location>
        <begin position="320"/>
        <end position="341"/>
    </location>
</feature>
<feature type="compositionally biased region" description="Pro residues" evidence="1">
    <location>
        <begin position="291"/>
        <end position="304"/>
    </location>
</feature>
<organism evidence="2 3">
    <name type="scientific">Ranatra chinensis</name>
    <dbReference type="NCBI Taxonomy" id="642074"/>
    <lineage>
        <taxon>Eukaryota</taxon>
        <taxon>Metazoa</taxon>
        <taxon>Ecdysozoa</taxon>
        <taxon>Arthropoda</taxon>
        <taxon>Hexapoda</taxon>
        <taxon>Insecta</taxon>
        <taxon>Pterygota</taxon>
        <taxon>Neoptera</taxon>
        <taxon>Paraneoptera</taxon>
        <taxon>Hemiptera</taxon>
        <taxon>Heteroptera</taxon>
        <taxon>Panheteroptera</taxon>
        <taxon>Nepomorpha</taxon>
        <taxon>Nepidae</taxon>
        <taxon>Ranatrinae</taxon>
        <taxon>Ranatra</taxon>
    </lineage>
</organism>
<name>A0ABD0ZJI3_9HEMI</name>
<accession>A0ABD0ZJI3</accession>
<evidence type="ECO:0000313" key="3">
    <source>
        <dbReference type="Proteomes" id="UP001558652"/>
    </source>
</evidence>
<dbReference type="InterPro" id="IPR036397">
    <property type="entry name" value="RNaseH_sf"/>
</dbReference>
<evidence type="ECO:0000256" key="1">
    <source>
        <dbReference type="SAM" id="MobiDB-lite"/>
    </source>
</evidence>
<sequence length="469" mass="53060">MTSKRRNMFYENKEQETTEIGERENSRSGDVGTPPLCESRTKVLIKIPDPDDEEGEIESVHDRYDLDMIVRYPGFNVVPPSHFLEESYFYHAPLMDSSQHINVFISSLKGSTMKNKRTPMPQLQVNVDVKEEVEDMEAEDIPEAIAQAFYERWIPRFGVPLSIIAVQGHQFESKFFTKLTNILGIQYLRTIAYYFQVHHLSSSWFLSVPTLLLGLCGVMREDNKASTAELVYGHKCYFEEGYSPIPNLLKLKQYCNNSGTLSGVCSLLSSTTQGTCAYTESLPEDDCRFVPAPPSELPPPPPPEPDAEGSDSIVTDEENTISSENVQENGYSTPPSLPRSSQMQYEHFGKVKSVYMGTPVYNQHSPYTKVPSYEMFGKGIGDVISFENLPESSGAYEKMNKLIRKVRNTMAEKRHTITGWQMARTDFCRLLLLALVEHATPGNHSTITTPTELYCDHPQSLRLKMASKR</sequence>
<feature type="region of interest" description="Disordered" evidence="1">
    <location>
        <begin position="1"/>
        <end position="36"/>
    </location>
</feature>
<gene>
    <name evidence="2" type="ORF">AAG570_000136</name>
</gene>
<feature type="compositionally biased region" description="Basic and acidic residues" evidence="1">
    <location>
        <begin position="11"/>
        <end position="27"/>
    </location>
</feature>
<dbReference type="EMBL" id="JBFDAA010000001">
    <property type="protein sequence ID" value="KAL1140204.1"/>
    <property type="molecule type" value="Genomic_DNA"/>
</dbReference>
<dbReference type="Gene3D" id="3.30.420.10">
    <property type="entry name" value="Ribonuclease H-like superfamily/Ribonuclease H"/>
    <property type="match status" value="1"/>
</dbReference>
<dbReference type="AlphaFoldDB" id="A0ABD0ZJI3"/>
<protein>
    <submittedName>
        <fullName evidence="2">Uncharacterized protein</fullName>
    </submittedName>
</protein>
<reference evidence="2 3" key="1">
    <citation type="submission" date="2024-07" db="EMBL/GenBank/DDBJ databases">
        <title>Chromosome-level genome assembly of the water stick insect Ranatra chinensis (Heteroptera: Nepidae).</title>
        <authorList>
            <person name="Liu X."/>
        </authorList>
    </citation>
    <scope>NUCLEOTIDE SEQUENCE [LARGE SCALE GENOMIC DNA]</scope>
    <source>
        <strain evidence="2">Cailab_2021Rc</strain>
        <tissue evidence="2">Muscle</tissue>
    </source>
</reference>
<dbReference type="Proteomes" id="UP001558652">
    <property type="component" value="Unassembled WGS sequence"/>
</dbReference>
<dbReference type="SUPFAM" id="SSF53098">
    <property type="entry name" value="Ribonuclease H-like"/>
    <property type="match status" value="1"/>
</dbReference>
<dbReference type="InterPro" id="IPR012337">
    <property type="entry name" value="RNaseH-like_sf"/>
</dbReference>
<feature type="compositionally biased region" description="Acidic residues" evidence="1">
    <location>
        <begin position="305"/>
        <end position="319"/>
    </location>
</feature>
<keyword evidence="3" id="KW-1185">Reference proteome</keyword>
<proteinExistence type="predicted"/>
<feature type="region of interest" description="Disordered" evidence="1">
    <location>
        <begin position="288"/>
        <end position="341"/>
    </location>
</feature>
<evidence type="ECO:0000313" key="2">
    <source>
        <dbReference type="EMBL" id="KAL1140204.1"/>
    </source>
</evidence>
<comment type="caution">
    <text evidence="2">The sequence shown here is derived from an EMBL/GenBank/DDBJ whole genome shotgun (WGS) entry which is preliminary data.</text>
</comment>